<reference evidence="1" key="1">
    <citation type="submission" date="2019-12" db="EMBL/GenBank/DDBJ databases">
        <title>Genome sequencing and annotation of Brassica cretica.</title>
        <authorList>
            <person name="Studholme D.J."/>
            <person name="Sarris P.F."/>
        </authorList>
    </citation>
    <scope>NUCLEOTIDE SEQUENCE</scope>
    <source>
        <strain evidence="1">PFS-001/15</strain>
        <tissue evidence="1">Leaf</tissue>
    </source>
</reference>
<name>A0A8S9M943_BRACR</name>
<accession>A0A8S9M943</accession>
<sequence length="120" mass="13776">MDGQDDRIRSVEYGIKLSQSRSLCYTVCIKCALSISSDPKLNNQRGHTLFYHFRYKYSLFIISAHSDSGSQFTDPNPSPLEETLPHPPVGYWCAWRYSNPRPHLLTTLFHDELSPIDLQG</sequence>
<protein>
    <submittedName>
        <fullName evidence="1">Uncharacterized protein</fullName>
    </submittedName>
</protein>
<proteinExistence type="predicted"/>
<dbReference type="AlphaFoldDB" id="A0A8S9M943"/>
<evidence type="ECO:0000313" key="1">
    <source>
        <dbReference type="EMBL" id="KAF2616415.1"/>
    </source>
</evidence>
<organism evidence="1 2">
    <name type="scientific">Brassica cretica</name>
    <name type="common">Mustard</name>
    <dbReference type="NCBI Taxonomy" id="69181"/>
    <lineage>
        <taxon>Eukaryota</taxon>
        <taxon>Viridiplantae</taxon>
        <taxon>Streptophyta</taxon>
        <taxon>Embryophyta</taxon>
        <taxon>Tracheophyta</taxon>
        <taxon>Spermatophyta</taxon>
        <taxon>Magnoliopsida</taxon>
        <taxon>eudicotyledons</taxon>
        <taxon>Gunneridae</taxon>
        <taxon>Pentapetalae</taxon>
        <taxon>rosids</taxon>
        <taxon>malvids</taxon>
        <taxon>Brassicales</taxon>
        <taxon>Brassicaceae</taxon>
        <taxon>Brassiceae</taxon>
        <taxon>Brassica</taxon>
    </lineage>
</organism>
<dbReference type="EMBL" id="QGKW02000007">
    <property type="protein sequence ID" value="KAF2616415.1"/>
    <property type="molecule type" value="Genomic_DNA"/>
</dbReference>
<gene>
    <name evidence="1" type="ORF">F2Q68_00042282</name>
</gene>
<comment type="caution">
    <text evidence="1">The sequence shown here is derived from an EMBL/GenBank/DDBJ whole genome shotgun (WGS) entry which is preliminary data.</text>
</comment>
<dbReference type="Proteomes" id="UP000712281">
    <property type="component" value="Unassembled WGS sequence"/>
</dbReference>
<evidence type="ECO:0000313" key="2">
    <source>
        <dbReference type="Proteomes" id="UP000712281"/>
    </source>
</evidence>